<keyword evidence="2" id="KW-1185">Reference proteome</keyword>
<dbReference type="Gene3D" id="2.60.120.260">
    <property type="entry name" value="Galactose-binding domain-like"/>
    <property type="match status" value="1"/>
</dbReference>
<proteinExistence type="predicted"/>
<gene>
    <name evidence="1" type="ORF">BcepSaruman_272</name>
</gene>
<protein>
    <submittedName>
        <fullName evidence="1">Tail fiber protein</fullName>
    </submittedName>
</protein>
<dbReference type="EMBL" id="MK552140">
    <property type="protein sequence ID" value="QBX06685.1"/>
    <property type="molecule type" value="Genomic_DNA"/>
</dbReference>
<organism evidence="1 2">
    <name type="scientific">Burkholderia phage BcepSaruman</name>
    <dbReference type="NCBI Taxonomy" id="2530032"/>
    <lineage>
        <taxon>Viruses</taxon>
        <taxon>Duplodnaviria</taxon>
        <taxon>Heunggongvirae</taxon>
        <taxon>Uroviricota</taxon>
        <taxon>Caudoviricetes</taxon>
        <taxon>Sarumanvirus</taxon>
        <taxon>Sarumanvirus bcepsaruman</taxon>
    </lineage>
</organism>
<dbReference type="SUPFAM" id="SSF49785">
    <property type="entry name" value="Galactose-binding domain-like"/>
    <property type="match status" value="1"/>
</dbReference>
<evidence type="ECO:0000313" key="1">
    <source>
        <dbReference type="EMBL" id="QBX06685.1"/>
    </source>
</evidence>
<reference evidence="1 2" key="1">
    <citation type="submission" date="2019-02" db="EMBL/GenBank/DDBJ databases">
        <title>Complete genome sequence of Burkholderia cenocepacia phage BcepSaruman.</title>
        <authorList>
            <person name="Park K."/>
            <person name="Liu M."/>
            <person name="Gill J."/>
        </authorList>
    </citation>
    <scope>NUCLEOTIDE SEQUENCE [LARGE SCALE GENOMIC DNA]</scope>
</reference>
<dbReference type="InterPro" id="IPR008979">
    <property type="entry name" value="Galactose-bd-like_sf"/>
</dbReference>
<dbReference type="Proteomes" id="UP000296455">
    <property type="component" value="Segment"/>
</dbReference>
<name>A0A4D5ZCB9_9CAUD</name>
<evidence type="ECO:0000313" key="2">
    <source>
        <dbReference type="Proteomes" id="UP000296455"/>
    </source>
</evidence>
<accession>A0A4D5ZCB9</accession>
<sequence length="372" mass="38976">MTVVKHLRNSTAGLPPAVDNLVAGQLAINTADANLYTLDSSGAVRLLASAAVTATAYTSTNTTNQLVKTINGVSPDSTGNFALGSIKNRVINGRFRLNQYGNPASGAIAGFVADRWYMFSNGATVSMATGTSNNEISYLSWQETSGTGTPYVSQSINDVSTLAGQNVTVSFYVNTTKAMSFTPSLFQNFGSGGSSTVALAGSAIAVAANTWTRCQQTFALPSVVGKTLGTNHYLRLQIATAASPGTFTALLSEVQLEFGPQFTGYEFRDLASMLNDCLFYYEAFSGTPFAWSGQVGNGQVPQMTAQYEYKRISNPTLAFSGVSVSNLSSGNPTVASQTNNAVRLNLPAGNQLLGGFGTCSFGMTVNAELPTA</sequence>